<gene>
    <name evidence="1" type="ORF">RFH988_LOCUS12457</name>
</gene>
<sequence length="145" mass="16378">MNSDVKLIIDINPGKTRTNQNRLSLIIMNKQLCHYSALFHLLLLSFYCYASPIPSVDEHQHHEPSVLSTKIHDQTEMIEPIVANTEILCAVYGICNDDDDEHDRSQDIGDDDTKYKRLSASLFHGIPKFGRRAFSSAFAGIPKFG</sequence>
<name>A0A814ECP5_9BILA</name>
<dbReference type="OrthoDB" id="10003862at2759"/>
<evidence type="ECO:0000313" key="2">
    <source>
        <dbReference type="Proteomes" id="UP000663882"/>
    </source>
</evidence>
<accession>A0A814ECP5</accession>
<comment type="caution">
    <text evidence="1">The sequence shown here is derived from an EMBL/GenBank/DDBJ whole genome shotgun (WGS) entry which is preliminary data.</text>
</comment>
<protein>
    <submittedName>
        <fullName evidence="1">Uncharacterized protein</fullName>
    </submittedName>
</protein>
<proteinExistence type="predicted"/>
<dbReference type="EMBL" id="CAJNOO010000519">
    <property type="protein sequence ID" value="CAF0967588.1"/>
    <property type="molecule type" value="Genomic_DNA"/>
</dbReference>
<dbReference type="Proteomes" id="UP000663882">
    <property type="component" value="Unassembled WGS sequence"/>
</dbReference>
<evidence type="ECO:0000313" key="1">
    <source>
        <dbReference type="EMBL" id="CAF0967588.1"/>
    </source>
</evidence>
<reference evidence="1" key="1">
    <citation type="submission" date="2021-02" db="EMBL/GenBank/DDBJ databases">
        <authorList>
            <person name="Nowell W R."/>
        </authorList>
    </citation>
    <scope>NUCLEOTIDE SEQUENCE</scope>
</reference>
<organism evidence="1 2">
    <name type="scientific">Rotaria sordida</name>
    <dbReference type="NCBI Taxonomy" id="392033"/>
    <lineage>
        <taxon>Eukaryota</taxon>
        <taxon>Metazoa</taxon>
        <taxon>Spiralia</taxon>
        <taxon>Gnathifera</taxon>
        <taxon>Rotifera</taxon>
        <taxon>Eurotatoria</taxon>
        <taxon>Bdelloidea</taxon>
        <taxon>Philodinida</taxon>
        <taxon>Philodinidae</taxon>
        <taxon>Rotaria</taxon>
    </lineage>
</organism>
<dbReference type="AlphaFoldDB" id="A0A814ECP5"/>